<reference evidence="2" key="2">
    <citation type="submission" date="2021-04" db="EMBL/GenBank/DDBJ databases">
        <authorList>
            <person name="Gilroy R."/>
        </authorList>
    </citation>
    <scope>NUCLEOTIDE SEQUENCE</scope>
    <source>
        <strain evidence="2">ChiGjej6B6-1540</strain>
    </source>
</reference>
<name>A0A9D1UNS7_9FIRM</name>
<feature type="transmembrane region" description="Helical" evidence="1">
    <location>
        <begin position="40"/>
        <end position="59"/>
    </location>
</feature>
<dbReference type="Proteomes" id="UP000824192">
    <property type="component" value="Unassembled WGS sequence"/>
</dbReference>
<evidence type="ECO:0000313" key="2">
    <source>
        <dbReference type="EMBL" id="HIW94649.1"/>
    </source>
</evidence>
<reference evidence="2" key="1">
    <citation type="journal article" date="2021" name="PeerJ">
        <title>Extensive microbial diversity within the chicken gut microbiome revealed by metagenomics and culture.</title>
        <authorList>
            <person name="Gilroy R."/>
            <person name="Ravi A."/>
            <person name="Getino M."/>
            <person name="Pursley I."/>
            <person name="Horton D.L."/>
            <person name="Alikhan N.F."/>
            <person name="Baker D."/>
            <person name="Gharbi K."/>
            <person name="Hall N."/>
            <person name="Watson M."/>
            <person name="Adriaenssens E.M."/>
            <person name="Foster-Nyarko E."/>
            <person name="Jarju S."/>
            <person name="Secka A."/>
            <person name="Antonio M."/>
            <person name="Oren A."/>
            <person name="Chaudhuri R.R."/>
            <person name="La Ragione R."/>
            <person name="Hildebrand F."/>
            <person name="Pallen M.J."/>
        </authorList>
    </citation>
    <scope>NUCLEOTIDE SEQUENCE</scope>
    <source>
        <strain evidence="2">ChiGjej6B6-1540</strain>
    </source>
</reference>
<feature type="transmembrane region" description="Helical" evidence="1">
    <location>
        <begin position="16"/>
        <end position="34"/>
    </location>
</feature>
<evidence type="ECO:0000256" key="1">
    <source>
        <dbReference type="SAM" id="Phobius"/>
    </source>
</evidence>
<evidence type="ECO:0000313" key="3">
    <source>
        <dbReference type="Proteomes" id="UP000824192"/>
    </source>
</evidence>
<accession>A0A9D1UNS7</accession>
<comment type="caution">
    <text evidence="2">The sequence shown here is derived from an EMBL/GenBank/DDBJ whole genome shotgun (WGS) entry which is preliminary data.</text>
</comment>
<keyword evidence="1" id="KW-1133">Transmembrane helix</keyword>
<dbReference type="AlphaFoldDB" id="A0A9D1UNS7"/>
<protein>
    <submittedName>
        <fullName evidence="2">Uncharacterized protein</fullName>
    </submittedName>
</protein>
<keyword evidence="1" id="KW-0812">Transmembrane</keyword>
<organism evidence="2 3">
    <name type="scientific">Candidatus Flavonifractor merdipullorum</name>
    <dbReference type="NCBI Taxonomy" id="2838590"/>
    <lineage>
        <taxon>Bacteria</taxon>
        <taxon>Bacillati</taxon>
        <taxon>Bacillota</taxon>
        <taxon>Clostridia</taxon>
        <taxon>Eubacteriales</taxon>
        <taxon>Oscillospiraceae</taxon>
        <taxon>Flavonifractor</taxon>
    </lineage>
</organism>
<sequence>MQALIRFFSRGKAARWIPAGFGVIGLVWSIWDLGIQGKWFPIWGICLYWVVYGLLLWGLDTLAGRLRTWVDSRKAVKKE</sequence>
<proteinExistence type="predicted"/>
<dbReference type="EMBL" id="DXGA01000193">
    <property type="protein sequence ID" value="HIW94649.1"/>
    <property type="molecule type" value="Genomic_DNA"/>
</dbReference>
<keyword evidence="1" id="KW-0472">Membrane</keyword>
<gene>
    <name evidence="2" type="ORF">H9868_08960</name>
</gene>